<evidence type="ECO:0000313" key="3">
    <source>
        <dbReference type="Proteomes" id="UP001589758"/>
    </source>
</evidence>
<feature type="domain" description="DUF1543" evidence="1">
    <location>
        <begin position="32"/>
        <end position="82"/>
    </location>
</feature>
<dbReference type="Gene3D" id="3.10.20.10">
    <property type="match status" value="2"/>
</dbReference>
<accession>A0ABV6CFR5</accession>
<evidence type="ECO:0000259" key="1">
    <source>
        <dbReference type="Pfam" id="PF07566"/>
    </source>
</evidence>
<sequence>MQNLLTGLDSIPESGKPKLFLFYLGGRIQGGNIEVHDVQFVVGINPESCYSALKANWIGDKRHIHIDGYKELSYADGYDISLHEEKQNSDLKLFFINAGAYKKGELAELHQFDFFVDKDEKSAKARAMTKLLTGFHLQHKDDLADIDDCLLLTKIGRYYIHLTPSNTHQPNELLFQGYLPI</sequence>
<dbReference type="Proteomes" id="UP001589758">
    <property type="component" value="Unassembled WGS sequence"/>
</dbReference>
<dbReference type="RefSeq" id="WP_385877481.1">
    <property type="nucleotide sequence ID" value="NZ_JBHLXE010000100.1"/>
</dbReference>
<evidence type="ECO:0000313" key="2">
    <source>
        <dbReference type="EMBL" id="MFC0180371.1"/>
    </source>
</evidence>
<name>A0ABV6CFR5_9GAMM</name>
<dbReference type="Pfam" id="PF07566">
    <property type="entry name" value="DUF1543"/>
    <property type="match status" value="2"/>
</dbReference>
<protein>
    <submittedName>
        <fullName evidence="2">DUF1543 domain-containing protein</fullName>
    </submittedName>
</protein>
<organism evidence="2 3">
    <name type="scientific">Thorsellia kenyensis</name>
    <dbReference type="NCBI Taxonomy" id="1549888"/>
    <lineage>
        <taxon>Bacteria</taxon>
        <taxon>Pseudomonadati</taxon>
        <taxon>Pseudomonadota</taxon>
        <taxon>Gammaproteobacteria</taxon>
        <taxon>Enterobacterales</taxon>
        <taxon>Thorselliaceae</taxon>
        <taxon>Thorsellia</taxon>
    </lineage>
</organism>
<comment type="caution">
    <text evidence="2">The sequence shown here is derived from an EMBL/GenBank/DDBJ whole genome shotgun (WGS) entry which is preliminary data.</text>
</comment>
<dbReference type="EMBL" id="JBHLXE010000100">
    <property type="protein sequence ID" value="MFC0180371.1"/>
    <property type="molecule type" value="Genomic_DNA"/>
</dbReference>
<proteinExistence type="predicted"/>
<feature type="domain" description="DUF1543" evidence="1">
    <location>
        <begin position="106"/>
        <end position="149"/>
    </location>
</feature>
<gene>
    <name evidence="2" type="ORF">ACFFIT_09810</name>
</gene>
<dbReference type="InterPro" id="IPR011440">
    <property type="entry name" value="DUF1543"/>
</dbReference>
<reference evidence="2 3" key="1">
    <citation type="submission" date="2024-09" db="EMBL/GenBank/DDBJ databases">
        <authorList>
            <person name="Sun Q."/>
            <person name="Mori K."/>
        </authorList>
    </citation>
    <scope>NUCLEOTIDE SEQUENCE [LARGE SCALE GENOMIC DNA]</scope>
    <source>
        <strain evidence="2 3">CCM 8545</strain>
    </source>
</reference>
<keyword evidence="3" id="KW-1185">Reference proteome</keyword>